<feature type="binding site" evidence="7">
    <location>
        <position position="64"/>
    </location>
    <ligand>
        <name>substrate</name>
    </ligand>
</feature>
<dbReference type="HAMAP" id="MF_00109">
    <property type="entry name" value="Shikimate_kinase"/>
    <property type="match status" value="1"/>
</dbReference>
<keyword evidence="2 7" id="KW-0808">Transferase</keyword>
<dbReference type="GO" id="GO:0009423">
    <property type="term" value="P:chorismate biosynthetic process"/>
    <property type="evidence" value="ECO:0007669"/>
    <property type="project" value="UniProtKB-UniRule"/>
</dbReference>
<feature type="binding site" evidence="7">
    <location>
        <position position="123"/>
    </location>
    <ligand>
        <name>ATP</name>
        <dbReference type="ChEBI" id="CHEBI:30616"/>
    </ligand>
</feature>
<comment type="catalytic activity">
    <reaction evidence="7">
        <text>shikimate + ATP = 3-phosphoshikimate + ADP + H(+)</text>
        <dbReference type="Rhea" id="RHEA:13121"/>
        <dbReference type="ChEBI" id="CHEBI:15378"/>
        <dbReference type="ChEBI" id="CHEBI:30616"/>
        <dbReference type="ChEBI" id="CHEBI:36208"/>
        <dbReference type="ChEBI" id="CHEBI:145989"/>
        <dbReference type="ChEBI" id="CHEBI:456216"/>
        <dbReference type="EC" id="2.7.1.71"/>
    </reaction>
</comment>
<dbReference type="GO" id="GO:0005524">
    <property type="term" value="F:ATP binding"/>
    <property type="evidence" value="ECO:0007669"/>
    <property type="project" value="UniProtKB-UniRule"/>
</dbReference>
<comment type="caution">
    <text evidence="7">Lacks conserved residue(s) required for the propagation of feature annotation.</text>
</comment>
<keyword evidence="4 7" id="KW-0418">Kinase</keyword>
<name>A0A8J7Q8R6_9BACT</name>
<reference evidence="8" key="1">
    <citation type="submission" date="2021-03" db="EMBL/GenBank/DDBJ databases">
        <authorList>
            <person name="Wang G."/>
        </authorList>
    </citation>
    <scope>NUCLEOTIDE SEQUENCE</scope>
    <source>
        <strain evidence="8">KCTC 12899</strain>
    </source>
</reference>
<keyword evidence="7" id="KW-0479">Metal-binding</keyword>
<feature type="binding site" evidence="7">
    <location>
        <position position="139"/>
    </location>
    <ligand>
        <name>substrate</name>
    </ligand>
</feature>
<dbReference type="UniPathway" id="UPA00053">
    <property type="reaction ID" value="UER00088"/>
</dbReference>
<evidence type="ECO:0000256" key="4">
    <source>
        <dbReference type="ARBA" id="ARBA00022777"/>
    </source>
</evidence>
<dbReference type="Pfam" id="PF01202">
    <property type="entry name" value="SKI"/>
    <property type="match status" value="1"/>
</dbReference>
<evidence type="ECO:0000313" key="8">
    <source>
        <dbReference type="EMBL" id="MBO1319995.1"/>
    </source>
</evidence>
<gene>
    <name evidence="7" type="primary">aroK</name>
    <name evidence="8" type="ORF">J3U88_16090</name>
</gene>
<dbReference type="InterPro" id="IPR000623">
    <property type="entry name" value="Shikimate_kinase/TSH1"/>
</dbReference>
<feature type="binding site" evidence="7">
    <location>
        <position position="22"/>
    </location>
    <ligand>
        <name>Mg(2+)</name>
        <dbReference type="ChEBI" id="CHEBI:18420"/>
    </ligand>
</feature>
<keyword evidence="7" id="KW-0963">Cytoplasm</keyword>
<keyword evidence="6 7" id="KW-0057">Aromatic amino acid biosynthesis</keyword>
<keyword evidence="7" id="KW-0460">Magnesium</keyword>
<comment type="subcellular location">
    <subcellularLocation>
        <location evidence="7">Cytoplasm</location>
    </subcellularLocation>
</comment>
<dbReference type="Proteomes" id="UP000664417">
    <property type="component" value="Unassembled WGS sequence"/>
</dbReference>
<dbReference type="InterPro" id="IPR031322">
    <property type="entry name" value="Shikimate/glucono_kinase"/>
</dbReference>
<keyword evidence="5 7" id="KW-0067">ATP-binding</keyword>
<comment type="similarity">
    <text evidence="7">Belongs to the shikimate kinase family.</text>
</comment>
<feature type="binding site" evidence="7">
    <location>
        <begin position="18"/>
        <end position="23"/>
    </location>
    <ligand>
        <name>ATP</name>
        <dbReference type="ChEBI" id="CHEBI:30616"/>
    </ligand>
</feature>
<dbReference type="AlphaFoldDB" id="A0A8J7Q8R6"/>
<keyword evidence="1 7" id="KW-0028">Amino-acid biosynthesis</keyword>
<comment type="function">
    <text evidence="7">Catalyzes the specific phosphorylation of the 3-hydroxyl group of shikimic acid using ATP as a cosubstrate.</text>
</comment>
<organism evidence="8 9">
    <name type="scientific">Acanthopleuribacter pedis</name>
    <dbReference type="NCBI Taxonomy" id="442870"/>
    <lineage>
        <taxon>Bacteria</taxon>
        <taxon>Pseudomonadati</taxon>
        <taxon>Acidobacteriota</taxon>
        <taxon>Holophagae</taxon>
        <taxon>Acanthopleuribacterales</taxon>
        <taxon>Acanthopleuribacteraceae</taxon>
        <taxon>Acanthopleuribacter</taxon>
    </lineage>
</organism>
<evidence type="ECO:0000256" key="6">
    <source>
        <dbReference type="ARBA" id="ARBA00023141"/>
    </source>
</evidence>
<feature type="binding site" evidence="7">
    <location>
        <position position="84"/>
    </location>
    <ligand>
        <name>substrate</name>
    </ligand>
</feature>
<feature type="binding site" evidence="7">
    <location>
        <position position="40"/>
    </location>
    <ligand>
        <name>substrate</name>
    </ligand>
</feature>
<dbReference type="RefSeq" id="WP_207859950.1">
    <property type="nucleotide sequence ID" value="NZ_JAFREP010000015.1"/>
</dbReference>
<dbReference type="SUPFAM" id="SSF52540">
    <property type="entry name" value="P-loop containing nucleoside triphosphate hydrolases"/>
    <property type="match status" value="1"/>
</dbReference>
<dbReference type="PANTHER" id="PTHR21087">
    <property type="entry name" value="SHIKIMATE KINASE"/>
    <property type="match status" value="1"/>
</dbReference>
<protein>
    <recommendedName>
        <fullName evidence="7">Shikimate kinase</fullName>
        <shortName evidence="7">SK</shortName>
        <ecNumber evidence="7">2.7.1.71</ecNumber>
    </recommendedName>
</protein>
<dbReference type="PANTHER" id="PTHR21087:SF16">
    <property type="entry name" value="SHIKIMATE KINASE 1, CHLOROPLASTIC"/>
    <property type="match status" value="1"/>
</dbReference>
<dbReference type="InterPro" id="IPR027417">
    <property type="entry name" value="P-loop_NTPase"/>
</dbReference>
<sequence length="178" mass="18895">MQGNPSLNKAVYLTGFMGAGKTSVGICLATHLALPFVDLDARIEAAEQCSIASLFSAHGEPWFRALEVRTLQALTTPAVVALGGGAFIQEPIRALIASRGGLSVFLDPPFSVLYARIAGDPNRPLSRSRTQLETLYQSRLPVYRLADVVWVPGEAETPAVTGARLAAVLKCCVRGSAD</sequence>
<evidence type="ECO:0000256" key="3">
    <source>
        <dbReference type="ARBA" id="ARBA00022741"/>
    </source>
</evidence>
<dbReference type="EMBL" id="JAFREP010000015">
    <property type="protein sequence ID" value="MBO1319995.1"/>
    <property type="molecule type" value="Genomic_DNA"/>
</dbReference>
<comment type="pathway">
    <text evidence="7">Metabolic intermediate biosynthesis; chorismate biosynthesis; chorismate from D-erythrose 4-phosphate and phosphoenolpyruvate: step 5/7.</text>
</comment>
<accession>A0A8J7Q8R6</accession>
<comment type="cofactor">
    <cofactor evidence="7">
        <name>Mg(2+)</name>
        <dbReference type="ChEBI" id="CHEBI:18420"/>
    </cofactor>
    <text evidence="7">Binds 1 Mg(2+) ion per subunit.</text>
</comment>
<dbReference type="GO" id="GO:0009073">
    <property type="term" value="P:aromatic amino acid family biosynthetic process"/>
    <property type="evidence" value="ECO:0007669"/>
    <property type="project" value="UniProtKB-KW"/>
</dbReference>
<evidence type="ECO:0000256" key="1">
    <source>
        <dbReference type="ARBA" id="ARBA00022605"/>
    </source>
</evidence>
<dbReference type="GO" id="GO:0004765">
    <property type="term" value="F:shikimate kinase activity"/>
    <property type="evidence" value="ECO:0007669"/>
    <property type="project" value="UniProtKB-UniRule"/>
</dbReference>
<dbReference type="Gene3D" id="3.40.50.300">
    <property type="entry name" value="P-loop containing nucleotide triphosphate hydrolases"/>
    <property type="match status" value="1"/>
</dbReference>
<dbReference type="CDD" id="cd00464">
    <property type="entry name" value="SK"/>
    <property type="match status" value="1"/>
</dbReference>
<dbReference type="EC" id="2.7.1.71" evidence="7"/>
<evidence type="ECO:0000256" key="7">
    <source>
        <dbReference type="HAMAP-Rule" id="MF_00109"/>
    </source>
</evidence>
<comment type="caution">
    <text evidence="8">The sequence shown here is derived from an EMBL/GenBank/DDBJ whole genome shotgun (WGS) entry which is preliminary data.</text>
</comment>
<keyword evidence="3 7" id="KW-0547">Nucleotide-binding</keyword>
<proteinExistence type="inferred from homology"/>
<keyword evidence="9" id="KW-1185">Reference proteome</keyword>
<evidence type="ECO:0000256" key="5">
    <source>
        <dbReference type="ARBA" id="ARBA00022840"/>
    </source>
</evidence>
<evidence type="ECO:0000313" key="9">
    <source>
        <dbReference type="Proteomes" id="UP000664417"/>
    </source>
</evidence>
<evidence type="ECO:0000256" key="2">
    <source>
        <dbReference type="ARBA" id="ARBA00022679"/>
    </source>
</evidence>
<dbReference type="GO" id="GO:0000287">
    <property type="term" value="F:magnesium ion binding"/>
    <property type="evidence" value="ECO:0007669"/>
    <property type="project" value="UniProtKB-UniRule"/>
</dbReference>
<dbReference type="GO" id="GO:0005829">
    <property type="term" value="C:cytosol"/>
    <property type="evidence" value="ECO:0007669"/>
    <property type="project" value="TreeGrafter"/>
</dbReference>
<dbReference type="GO" id="GO:0008652">
    <property type="term" value="P:amino acid biosynthetic process"/>
    <property type="evidence" value="ECO:0007669"/>
    <property type="project" value="UniProtKB-KW"/>
</dbReference>
<dbReference type="PRINTS" id="PR01100">
    <property type="entry name" value="SHIKIMTKNASE"/>
</dbReference>
<comment type="subunit">
    <text evidence="7">Monomer.</text>
</comment>